<dbReference type="Pfam" id="PF09375">
    <property type="entry name" value="Peptidase_M75"/>
    <property type="match status" value="1"/>
</dbReference>
<dbReference type="InterPro" id="IPR034981">
    <property type="entry name" value="Imelysin-like_EfeO/Algp7"/>
</dbReference>
<keyword evidence="3 4" id="KW-0732">Signal</keyword>
<proteinExistence type="inferred from homology"/>
<reference evidence="6 7" key="1">
    <citation type="submission" date="2018-05" db="EMBL/GenBank/DDBJ databases">
        <title>Kurthia sibirica genome sequence.</title>
        <authorList>
            <person name="Maclea K.S."/>
            <person name="Goen A.E."/>
        </authorList>
    </citation>
    <scope>NUCLEOTIDE SEQUENCE [LARGE SCALE GENOMIC DNA]</scope>
    <source>
        <strain evidence="6 7">ATCC 49154</strain>
    </source>
</reference>
<dbReference type="PROSITE" id="PS51257">
    <property type="entry name" value="PROKAR_LIPOPROTEIN"/>
    <property type="match status" value="1"/>
</dbReference>
<dbReference type="RefSeq" id="WP_109306500.1">
    <property type="nucleotide sequence ID" value="NZ_BJUF01000005.1"/>
</dbReference>
<dbReference type="NCBIfam" id="NF041757">
    <property type="entry name" value="EfeO"/>
    <property type="match status" value="1"/>
</dbReference>
<sequence>MKSKSILATILLAGTILTAACGNSDDTKKEETTPKTAVENKKSDKALDKEVAAYKAFAIDQLDKFTVSTEDFVKAVKAGDIEKAKDIYPTARMYFERSEPIAESFGDLDPRIDARLADIKDAGQGAEDWSGYHKIEYGLWVDQTTKGYEKIADQLLADTKELRARVETVEVTPKLMVNGAVDLLNEVSTSKISGEEEIYSHTDLYDFKANIEGAEKIFTILQPSIKKTDAALATKLTDKFKNVNDLLAKYETKDGGYVSYKKLTKDDTNALSNAVDQLGEPLAQMGIILE</sequence>
<dbReference type="EMBL" id="QFVR01000014">
    <property type="protein sequence ID" value="PWI24957.1"/>
    <property type="molecule type" value="Genomic_DNA"/>
</dbReference>
<evidence type="ECO:0000256" key="2">
    <source>
        <dbReference type="ARBA" id="ARBA00005989"/>
    </source>
</evidence>
<dbReference type="OrthoDB" id="7348379at2"/>
<dbReference type="GO" id="GO:0030313">
    <property type="term" value="C:cell envelope"/>
    <property type="evidence" value="ECO:0007669"/>
    <property type="project" value="UniProtKB-SubCell"/>
</dbReference>
<dbReference type="Gene3D" id="1.20.1420.20">
    <property type="entry name" value="M75 peptidase, HXXE motif"/>
    <property type="match status" value="1"/>
</dbReference>
<accession>A0A2U3AKA1</accession>
<protein>
    <submittedName>
        <fullName evidence="6">EfeM/EfeO family lipoprotein</fullName>
    </submittedName>
</protein>
<dbReference type="AlphaFoldDB" id="A0A2U3AKA1"/>
<evidence type="ECO:0000313" key="7">
    <source>
        <dbReference type="Proteomes" id="UP000245938"/>
    </source>
</evidence>
<evidence type="ECO:0000256" key="1">
    <source>
        <dbReference type="ARBA" id="ARBA00004196"/>
    </source>
</evidence>
<dbReference type="PANTHER" id="PTHR39192">
    <property type="entry name" value="IRON UPTAKE SYSTEM COMPONENT EFEO"/>
    <property type="match status" value="1"/>
</dbReference>
<dbReference type="CDD" id="cd14656">
    <property type="entry name" value="Imelysin-like_EfeO"/>
    <property type="match status" value="1"/>
</dbReference>
<feature type="chain" id="PRO_5039664044" evidence="4">
    <location>
        <begin position="20"/>
        <end position="290"/>
    </location>
</feature>
<evidence type="ECO:0000256" key="4">
    <source>
        <dbReference type="SAM" id="SignalP"/>
    </source>
</evidence>
<dbReference type="Proteomes" id="UP000245938">
    <property type="component" value="Unassembled WGS sequence"/>
</dbReference>
<keyword evidence="6" id="KW-0449">Lipoprotein</keyword>
<comment type="similarity">
    <text evidence="2">Belongs to the EfeM/EfeO family.</text>
</comment>
<dbReference type="InterPro" id="IPR053377">
    <property type="entry name" value="Iron_uptake_EfeM/EfeO"/>
</dbReference>
<dbReference type="InterPro" id="IPR050894">
    <property type="entry name" value="EfeM/EfeO_iron_uptake"/>
</dbReference>
<dbReference type="InterPro" id="IPR038352">
    <property type="entry name" value="Imelysin_sf"/>
</dbReference>
<evidence type="ECO:0000259" key="5">
    <source>
        <dbReference type="Pfam" id="PF09375"/>
    </source>
</evidence>
<dbReference type="InterPro" id="IPR018976">
    <property type="entry name" value="Imelysin-like"/>
</dbReference>
<gene>
    <name evidence="6" type="ORF">DEX24_11120</name>
</gene>
<feature type="domain" description="Imelysin-like" evidence="5">
    <location>
        <begin position="51"/>
        <end position="285"/>
    </location>
</feature>
<organism evidence="6 7">
    <name type="scientific">Kurthia sibirica</name>
    <dbReference type="NCBI Taxonomy" id="202750"/>
    <lineage>
        <taxon>Bacteria</taxon>
        <taxon>Bacillati</taxon>
        <taxon>Bacillota</taxon>
        <taxon>Bacilli</taxon>
        <taxon>Bacillales</taxon>
        <taxon>Caryophanaceae</taxon>
        <taxon>Kurthia</taxon>
    </lineage>
</organism>
<evidence type="ECO:0000256" key="3">
    <source>
        <dbReference type="ARBA" id="ARBA00022729"/>
    </source>
</evidence>
<dbReference type="PANTHER" id="PTHR39192:SF1">
    <property type="entry name" value="IRON UPTAKE SYSTEM COMPONENT EFEO"/>
    <property type="match status" value="1"/>
</dbReference>
<name>A0A2U3AKA1_9BACL</name>
<comment type="caution">
    <text evidence="6">The sequence shown here is derived from an EMBL/GenBank/DDBJ whole genome shotgun (WGS) entry which is preliminary data.</text>
</comment>
<feature type="signal peptide" evidence="4">
    <location>
        <begin position="1"/>
        <end position="19"/>
    </location>
</feature>
<keyword evidence="7" id="KW-1185">Reference proteome</keyword>
<comment type="subcellular location">
    <subcellularLocation>
        <location evidence="1">Cell envelope</location>
    </subcellularLocation>
</comment>
<evidence type="ECO:0000313" key="6">
    <source>
        <dbReference type="EMBL" id="PWI24957.1"/>
    </source>
</evidence>